<feature type="domain" description="Carboxylesterase type B" evidence="2">
    <location>
        <begin position="17"/>
        <end position="522"/>
    </location>
</feature>
<keyword evidence="1" id="KW-0732">Signal</keyword>
<keyword evidence="3" id="KW-1185">Reference proteome</keyword>
<dbReference type="OMA" id="THVNEYP"/>
<accession>A0A7I4YXL8</accession>
<dbReference type="InterPro" id="IPR029058">
    <property type="entry name" value="AB_hydrolase_fold"/>
</dbReference>
<evidence type="ECO:0000256" key="1">
    <source>
        <dbReference type="SAM" id="SignalP"/>
    </source>
</evidence>
<dbReference type="SUPFAM" id="SSF53474">
    <property type="entry name" value="alpha/beta-Hydrolases"/>
    <property type="match status" value="1"/>
</dbReference>
<feature type="signal peptide" evidence="1">
    <location>
        <begin position="1"/>
        <end position="16"/>
    </location>
</feature>
<dbReference type="PANTHER" id="PTHR44590:SF4">
    <property type="entry name" value="CARBOXYLIC ESTER HYDROLASE"/>
    <property type="match status" value="1"/>
</dbReference>
<organism evidence="3 4">
    <name type="scientific">Haemonchus contortus</name>
    <name type="common">Barber pole worm</name>
    <dbReference type="NCBI Taxonomy" id="6289"/>
    <lineage>
        <taxon>Eukaryota</taxon>
        <taxon>Metazoa</taxon>
        <taxon>Ecdysozoa</taxon>
        <taxon>Nematoda</taxon>
        <taxon>Chromadorea</taxon>
        <taxon>Rhabditida</taxon>
        <taxon>Rhabditina</taxon>
        <taxon>Rhabditomorpha</taxon>
        <taxon>Strongyloidea</taxon>
        <taxon>Trichostrongylidae</taxon>
        <taxon>Haemonchus</taxon>
    </lineage>
</organism>
<dbReference type="Proteomes" id="UP000025227">
    <property type="component" value="Unplaced"/>
</dbReference>
<dbReference type="InterPro" id="IPR002018">
    <property type="entry name" value="CarbesteraseB"/>
</dbReference>
<name>A0A7I4YXL8_HAECO</name>
<dbReference type="Gene3D" id="3.40.50.1820">
    <property type="entry name" value="alpha/beta hydrolase"/>
    <property type="match status" value="1"/>
</dbReference>
<protein>
    <submittedName>
        <fullName evidence="4">COesterase domain-containing protein</fullName>
    </submittedName>
</protein>
<dbReference type="PANTHER" id="PTHR44590">
    <property type="entry name" value="CARBOXYLIC ESTER HYDROLASE-RELATED"/>
    <property type="match status" value="1"/>
</dbReference>
<dbReference type="WBParaSite" id="HCON_00161050-00001">
    <property type="protein sequence ID" value="HCON_00161050-00001"/>
    <property type="gene ID" value="HCON_00161050"/>
</dbReference>
<reference evidence="4" key="1">
    <citation type="submission" date="2020-12" db="UniProtKB">
        <authorList>
            <consortium name="WormBaseParasite"/>
        </authorList>
    </citation>
    <scope>IDENTIFICATION</scope>
    <source>
        <strain evidence="4">MHco3</strain>
    </source>
</reference>
<dbReference type="InterPro" id="IPR019819">
    <property type="entry name" value="Carboxylesterase_B_CS"/>
</dbReference>
<dbReference type="PROSITE" id="PS00941">
    <property type="entry name" value="CARBOXYLESTERASE_B_2"/>
    <property type="match status" value="1"/>
</dbReference>
<evidence type="ECO:0000313" key="3">
    <source>
        <dbReference type="Proteomes" id="UP000025227"/>
    </source>
</evidence>
<dbReference type="AlphaFoldDB" id="A0A7I4YXL8"/>
<proteinExistence type="predicted"/>
<dbReference type="OrthoDB" id="5854651at2759"/>
<dbReference type="Pfam" id="PF00135">
    <property type="entry name" value="COesterase"/>
    <property type="match status" value="1"/>
</dbReference>
<sequence>MIGVLLLVSSTACSFAQILELKPGSVHGFEYSTKGGEVAEVFLGIPYAAAPIGELRFEKPVPVVPWKGVRNGTQFGATCHPHARKAALSPDPSEDCLTVNVIRPKRTAPAGGYPILLWVHGGGYEIGSASLYGYKGFADIYIPHDIIVVTLQYRLGVYGFFSSGDSRMPGNLGLFDMAEAVKFVYENAENMGADPSRITAWGLSAGGAAVGQLLLSPVSRDYIARSIEMSGSPWVSWAMGPNVPKNSLELAEVLECTEDLKNCMKRKTVEEIYAATEKVWGPVIDGEFLQDPDEMAATAPPKASIIGISDKEAAFFTIKARAHTILSNLGISPDDFLLWNRDKLVATIKRLIRHEFFESNTDEVIDKVIAYYVDRDEEESYDFYLDRYTEFISDVMFNVPSVDGILSRREKGWDLFAYSFNHYNKAIWPDDLPKRLKGSTHVNEYPYMFDIFAMGEFEIDETEQIVADVVQQSFINFVKTGVPLNQHGPWQDVGTSTDLRYLAISPKPRMEQGFYNEPTALWHELRKYGYDLIKQAATGRVDRIVKNEL</sequence>
<feature type="chain" id="PRO_5029608594" evidence="1">
    <location>
        <begin position="17"/>
        <end position="549"/>
    </location>
</feature>
<evidence type="ECO:0000313" key="4">
    <source>
        <dbReference type="WBParaSite" id="HCON_00161050-00001"/>
    </source>
</evidence>
<evidence type="ECO:0000259" key="2">
    <source>
        <dbReference type="Pfam" id="PF00135"/>
    </source>
</evidence>